<keyword evidence="1" id="KW-1133">Transmembrane helix</keyword>
<dbReference type="Proteomes" id="UP001148203">
    <property type="component" value="Unassembled WGS sequence"/>
</dbReference>
<feature type="transmembrane region" description="Helical" evidence="1">
    <location>
        <begin position="6"/>
        <end position="31"/>
    </location>
</feature>
<evidence type="ECO:0000256" key="1">
    <source>
        <dbReference type="SAM" id="Phobius"/>
    </source>
</evidence>
<comment type="caution">
    <text evidence="2">The sequence shown here is derived from an EMBL/GenBank/DDBJ whole genome shotgun (WGS) entry which is preliminary data.</text>
</comment>
<evidence type="ECO:0000313" key="3">
    <source>
        <dbReference type="Proteomes" id="UP001148203"/>
    </source>
</evidence>
<dbReference type="EMBL" id="JAMDGY010000137">
    <property type="protein sequence ID" value="MDD0994179.1"/>
    <property type="molecule type" value="Genomic_DNA"/>
</dbReference>
<sequence>MNPHSLYFYFAISGGVIILSGLLMIPLQIYIAKKYLNTMLSHLKNCQAITLRAPLLNMGWKGKVLMTSSIASFLMFPKYLTRKGMLDNHDIGNFPVKLKKILVITHSIDLALLVGLCIVGLALKILEKPT</sequence>
<gene>
    <name evidence="2" type="ORF">M5G11_27020</name>
</gene>
<reference evidence="2 3" key="1">
    <citation type="submission" date="2022-05" db="EMBL/GenBank/DDBJ databases">
        <title>Novel Pseudomonas spp. Isolated from a Rainbow Trout Aquaculture Facility.</title>
        <authorList>
            <person name="Testerman T."/>
            <person name="Graf J."/>
        </authorList>
    </citation>
    <scope>NUCLEOTIDE SEQUENCE [LARGE SCALE GENOMIC DNA]</scope>
    <source>
        <strain evidence="2 3">ID681</strain>
    </source>
</reference>
<name>A0ABT5P147_9PSED</name>
<protein>
    <submittedName>
        <fullName evidence="2">Uncharacterized protein</fullName>
    </submittedName>
</protein>
<dbReference type="RefSeq" id="WP_273914115.1">
    <property type="nucleotide sequence ID" value="NZ_JAMDGX010000152.1"/>
</dbReference>
<accession>A0ABT5P147</accession>
<feature type="transmembrane region" description="Helical" evidence="1">
    <location>
        <begin position="64"/>
        <end position="81"/>
    </location>
</feature>
<feature type="transmembrane region" description="Helical" evidence="1">
    <location>
        <begin position="101"/>
        <end position="123"/>
    </location>
</feature>
<evidence type="ECO:0000313" key="2">
    <source>
        <dbReference type="EMBL" id="MDD0994179.1"/>
    </source>
</evidence>
<proteinExistence type="predicted"/>
<organism evidence="2 3">
    <name type="scientific">Pseudomonas fontis</name>
    <dbReference type="NCBI Taxonomy" id="2942633"/>
    <lineage>
        <taxon>Bacteria</taxon>
        <taxon>Pseudomonadati</taxon>
        <taxon>Pseudomonadota</taxon>
        <taxon>Gammaproteobacteria</taxon>
        <taxon>Pseudomonadales</taxon>
        <taxon>Pseudomonadaceae</taxon>
        <taxon>Pseudomonas</taxon>
    </lineage>
</organism>
<keyword evidence="1" id="KW-0472">Membrane</keyword>
<keyword evidence="3" id="KW-1185">Reference proteome</keyword>
<keyword evidence="1" id="KW-0812">Transmembrane</keyword>